<dbReference type="Gene3D" id="1.25.50.20">
    <property type="match status" value="1"/>
</dbReference>
<dbReference type="InterPro" id="IPR024571">
    <property type="entry name" value="ERAP1-like_C_dom"/>
</dbReference>
<evidence type="ECO:0000256" key="7">
    <source>
        <dbReference type="ARBA" id="ARBA00023049"/>
    </source>
</evidence>
<feature type="domain" description="Aminopeptidase N-like N-terminal" evidence="14">
    <location>
        <begin position="25"/>
        <end position="201"/>
    </location>
</feature>
<dbReference type="InterPro" id="IPR042097">
    <property type="entry name" value="Aminopeptidase_N-like_N_sf"/>
</dbReference>
<dbReference type="EMBL" id="LXWW01000546">
    <property type="protein sequence ID" value="OAO12393.1"/>
    <property type="molecule type" value="Genomic_DNA"/>
</dbReference>
<dbReference type="Pfam" id="PF11838">
    <property type="entry name" value="ERAP1_C"/>
    <property type="match status" value="1"/>
</dbReference>
<dbReference type="PANTHER" id="PTHR11533:SF174">
    <property type="entry name" value="PUROMYCIN-SENSITIVE AMINOPEPTIDASE-RELATED"/>
    <property type="match status" value="1"/>
</dbReference>
<keyword evidence="4 9" id="KW-0479">Metal-binding</keyword>
<evidence type="ECO:0000256" key="6">
    <source>
        <dbReference type="ARBA" id="ARBA00022833"/>
    </source>
</evidence>
<feature type="binding site" evidence="9">
    <location>
        <position position="312"/>
    </location>
    <ligand>
        <name>Zn(2+)</name>
        <dbReference type="ChEBI" id="CHEBI:29105"/>
        <note>catalytic</note>
    </ligand>
</feature>
<keyword evidence="16" id="KW-1185">Reference proteome</keyword>
<dbReference type="SUPFAM" id="SSF63737">
    <property type="entry name" value="Leukotriene A4 hydrolase N-terminal domain"/>
    <property type="match status" value="1"/>
</dbReference>
<protein>
    <recommendedName>
        <fullName evidence="11">Aminopeptidase</fullName>
        <ecNumber evidence="11">3.4.11.-</ecNumber>
    </recommendedName>
</protein>
<organism evidence="15 16">
    <name type="scientific">Blastocystis sp. subtype 1 (strain ATCC 50177 / NandII)</name>
    <dbReference type="NCBI Taxonomy" id="478820"/>
    <lineage>
        <taxon>Eukaryota</taxon>
        <taxon>Sar</taxon>
        <taxon>Stramenopiles</taxon>
        <taxon>Bigyra</taxon>
        <taxon>Opalozoa</taxon>
        <taxon>Opalinata</taxon>
        <taxon>Blastocystidae</taxon>
        <taxon>Blastocystis</taxon>
    </lineage>
</organism>
<dbReference type="InterPro" id="IPR034016">
    <property type="entry name" value="M1_APN-typ"/>
</dbReference>
<keyword evidence="6 9" id="KW-0862">Zinc</keyword>
<evidence type="ECO:0000256" key="5">
    <source>
        <dbReference type="ARBA" id="ARBA00022801"/>
    </source>
</evidence>
<dbReference type="Gene3D" id="2.60.40.1730">
    <property type="entry name" value="tricorn interacting facor f3 domain"/>
    <property type="match status" value="1"/>
</dbReference>
<evidence type="ECO:0000256" key="2">
    <source>
        <dbReference type="ARBA" id="ARBA00022438"/>
    </source>
</evidence>
<evidence type="ECO:0000256" key="4">
    <source>
        <dbReference type="ARBA" id="ARBA00022723"/>
    </source>
</evidence>
<comment type="similarity">
    <text evidence="1 11">Belongs to the peptidase M1 family.</text>
</comment>
<dbReference type="Pfam" id="PF01433">
    <property type="entry name" value="Peptidase_M1"/>
    <property type="match status" value="1"/>
</dbReference>
<feature type="binding site" evidence="9">
    <location>
        <position position="308"/>
    </location>
    <ligand>
        <name>Zn(2+)</name>
        <dbReference type="ChEBI" id="CHEBI:29105"/>
        <note>catalytic</note>
    </ligand>
</feature>
<dbReference type="GO" id="GO:0043171">
    <property type="term" value="P:peptide catabolic process"/>
    <property type="evidence" value="ECO:0007669"/>
    <property type="project" value="TreeGrafter"/>
</dbReference>
<evidence type="ECO:0000259" key="12">
    <source>
        <dbReference type="Pfam" id="PF01433"/>
    </source>
</evidence>
<dbReference type="Gene3D" id="1.10.390.10">
    <property type="entry name" value="Neutral Protease Domain 2"/>
    <property type="match status" value="1"/>
</dbReference>
<comment type="cofactor">
    <cofactor evidence="9 11">
        <name>Zn(2+)</name>
        <dbReference type="ChEBI" id="CHEBI:29105"/>
    </cofactor>
    <text evidence="9 11">Binds 1 zinc ion per subunit.</text>
</comment>
<evidence type="ECO:0000313" key="15">
    <source>
        <dbReference type="EMBL" id="OAO12393.1"/>
    </source>
</evidence>
<dbReference type="FunFam" id="1.10.390.10:FF:000001">
    <property type="entry name" value="Aminopeptidase"/>
    <property type="match status" value="1"/>
</dbReference>
<dbReference type="GO" id="GO:0016020">
    <property type="term" value="C:membrane"/>
    <property type="evidence" value="ECO:0007669"/>
    <property type="project" value="TreeGrafter"/>
</dbReference>
<dbReference type="GO" id="GO:0008270">
    <property type="term" value="F:zinc ion binding"/>
    <property type="evidence" value="ECO:0007669"/>
    <property type="project" value="UniProtKB-UniRule"/>
</dbReference>
<dbReference type="STRING" id="478820.A0A196S5P5"/>
<dbReference type="PRINTS" id="PR00756">
    <property type="entry name" value="ALADIPTASE"/>
</dbReference>
<dbReference type="GO" id="GO:0005737">
    <property type="term" value="C:cytoplasm"/>
    <property type="evidence" value="ECO:0007669"/>
    <property type="project" value="TreeGrafter"/>
</dbReference>
<dbReference type="Gene3D" id="2.60.40.1910">
    <property type="match status" value="1"/>
</dbReference>
<evidence type="ECO:0000256" key="9">
    <source>
        <dbReference type="PIRSR" id="PIRSR634016-3"/>
    </source>
</evidence>
<keyword evidence="5 11" id="KW-0378">Hydrolase</keyword>
<dbReference type="InterPro" id="IPR050344">
    <property type="entry name" value="Peptidase_M1_aminopeptidases"/>
</dbReference>
<dbReference type="Proteomes" id="UP000078348">
    <property type="component" value="Unassembled WGS sequence"/>
</dbReference>
<feature type="domain" description="Peptidase M1 membrane alanine aminopeptidase" evidence="12">
    <location>
        <begin position="236"/>
        <end position="453"/>
    </location>
</feature>
<evidence type="ECO:0000256" key="11">
    <source>
        <dbReference type="RuleBase" id="RU364040"/>
    </source>
</evidence>
<keyword evidence="7 11" id="KW-0482">Metalloprotease</keyword>
<dbReference type="InterPro" id="IPR001930">
    <property type="entry name" value="Peptidase_M1"/>
</dbReference>
<dbReference type="OrthoDB" id="10031169at2759"/>
<keyword evidence="2 11" id="KW-0031">Aminopeptidase</keyword>
<dbReference type="SUPFAM" id="SSF55486">
    <property type="entry name" value="Metalloproteases ('zincins'), catalytic domain"/>
    <property type="match status" value="1"/>
</dbReference>
<dbReference type="InterPro" id="IPR027268">
    <property type="entry name" value="Peptidase_M4/M1_CTD_sf"/>
</dbReference>
<gene>
    <name evidence="15" type="ORF">AV274_5931</name>
</gene>
<feature type="domain" description="ERAP1-like C-terminal" evidence="13">
    <location>
        <begin position="528"/>
        <end position="849"/>
    </location>
</feature>
<dbReference type="GO" id="GO:0070006">
    <property type="term" value="F:metalloaminopeptidase activity"/>
    <property type="evidence" value="ECO:0007669"/>
    <property type="project" value="TreeGrafter"/>
</dbReference>
<evidence type="ECO:0000256" key="3">
    <source>
        <dbReference type="ARBA" id="ARBA00022670"/>
    </source>
</evidence>
<dbReference type="PANTHER" id="PTHR11533">
    <property type="entry name" value="PROTEASE M1 ZINC METALLOPROTEASE"/>
    <property type="match status" value="1"/>
</dbReference>
<dbReference type="GO" id="GO:0042277">
    <property type="term" value="F:peptide binding"/>
    <property type="evidence" value="ECO:0007669"/>
    <property type="project" value="TreeGrafter"/>
</dbReference>
<dbReference type="Pfam" id="PF17900">
    <property type="entry name" value="Peptidase_M1_N"/>
    <property type="match status" value="1"/>
</dbReference>
<accession>A0A196S5P5</accession>
<evidence type="ECO:0000256" key="10">
    <source>
        <dbReference type="PIRSR" id="PIRSR634016-4"/>
    </source>
</evidence>
<dbReference type="InterPro" id="IPR045357">
    <property type="entry name" value="Aminopeptidase_N-like_N"/>
</dbReference>
<dbReference type="CDD" id="cd09601">
    <property type="entry name" value="M1_APN-Q_like"/>
    <property type="match status" value="1"/>
</dbReference>
<name>A0A196S5P5_BLAHN</name>
<evidence type="ECO:0000259" key="14">
    <source>
        <dbReference type="Pfam" id="PF17900"/>
    </source>
</evidence>
<evidence type="ECO:0000259" key="13">
    <source>
        <dbReference type="Pfam" id="PF11838"/>
    </source>
</evidence>
<sequence length="868" mass="98441">MEAALEQTRLPDNVVPVTYYIHYDDIDLKKWVFSGTVDVDLEVKKETSFIMLNAKELSIASASVTAGGVTTEIEEFTVYKSKERVVFHLATPMKEGSIRLHVAFAGILNDYLQGFYRSKYIVDGEERYMATTQFESTDARQAFPCWDEPALKAKFNIFLTTPVGFTAVSNMPIVRKDTIQKNGVTKNVFQFAETPIMSTYLIAFVVGEFDKVTGYTKEGVEVNCYTPLGKSSSGEFALKVALHAISYYSDFFHVGYPLKKMDLMPIPDFAAGAMENWGCVTFREVDLMIDEHLATVANKHRVALVVSHEIAHMWFGDLVTMEWWTHLWLNEGFASYMEYCCVDDLFPEWHMFTEFYNDSFCTAFYDDALPSTHPIEVKVDHPDEIDQIFDGISYNKGSSVIHMLASFIGRDAFRKGMEIYLNRHRYQNACTEDLWRALQEGSGIDCEAIMKKWTQEPGYPLLRIACDGGKISSSQQRFFSNPAVPTAASAWRIPLTIVTPSGVTPFLYQEETAEAFDRLLEAKMAEKWVKVNQNALCLVQYPPTLLAKLKAAVAAGELAPLDRIQLLKDLKRLCNAQMVAPDVVLDFMQAYKDDSDPSVVEVLTTLLLSFFHFVPEDDAALKAKFQAFALSLMEKAYARCGWDAAEGESTEMTSARPQILRVMCSLCEEPVAVQEALRRYHAFMKDHDEKACHPEIRALCLAQGLRACSEAEAKQAMAQLMALYQETTGVEKRRILSALGQSQYPSLLYAVLNFSLDGTIRKQDTYQAFACVCRNRKHSKLCWEYLREHLGDLRESLKKSFNMLGYFVEAGGSVLDTEAEYQQFKAFFALPENQLKEVSRSIDIAEQTILLNISMKENMERRLKEYFA</sequence>
<reference evidence="15 16" key="1">
    <citation type="submission" date="2016-05" db="EMBL/GenBank/DDBJ databases">
        <title>Nuclear genome of Blastocystis sp. subtype 1 NandII.</title>
        <authorList>
            <person name="Gentekaki E."/>
            <person name="Curtis B."/>
            <person name="Stairs C."/>
            <person name="Eme L."/>
            <person name="Herman E."/>
            <person name="Klimes V."/>
            <person name="Arias M.C."/>
            <person name="Elias M."/>
            <person name="Hilliou F."/>
            <person name="Klute M."/>
            <person name="Malik S.-B."/>
            <person name="Pightling A."/>
            <person name="Rachubinski R."/>
            <person name="Salas D."/>
            <person name="Schlacht A."/>
            <person name="Suga H."/>
            <person name="Archibald J."/>
            <person name="Ball S.G."/>
            <person name="Clark G."/>
            <person name="Dacks J."/>
            <person name="Van Der Giezen M."/>
            <person name="Tsaousis A."/>
            <person name="Roger A."/>
        </authorList>
    </citation>
    <scope>NUCLEOTIDE SEQUENCE [LARGE SCALE GENOMIC DNA]</scope>
    <source>
        <strain evidence="16">ATCC 50177 / NandII</strain>
    </source>
</reference>
<evidence type="ECO:0000256" key="8">
    <source>
        <dbReference type="PIRSR" id="PIRSR634016-1"/>
    </source>
</evidence>
<feature type="active site" description="Proton acceptor" evidence="8">
    <location>
        <position position="309"/>
    </location>
</feature>
<proteinExistence type="inferred from homology"/>
<feature type="binding site" evidence="9">
    <location>
        <position position="331"/>
    </location>
    <ligand>
        <name>Zn(2+)</name>
        <dbReference type="ChEBI" id="CHEBI:29105"/>
        <note>catalytic</note>
    </ligand>
</feature>
<dbReference type="AlphaFoldDB" id="A0A196S5P5"/>
<evidence type="ECO:0000256" key="1">
    <source>
        <dbReference type="ARBA" id="ARBA00010136"/>
    </source>
</evidence>
<comment type="caution">
    <text evidence="15">The sequence shown here is derived from an EMBL/GenBank/DDBJ whole genome shotgun (WGS) entry which is preliminary data.</text>
</comment>
<dbReference type="InterPro" id="IPR014782">
    <property type="entry name" value="Peptidase_M1_dom"/>
</dbReference>
<dbReference type="GO" id="GO:0006508">
    <property type="term" value="P:proteolysis"/>
    <property type="evidence" value="ECO:0007669"/>
    <property type="project" value="UniProtKB-KW"/>
</dbReference>
<dbReference type="EC" id="3.4.11.-" evidence="11"/>
<evidence type="ECO:0000313" key="16">
    <source>
        <dbReference type="Proteomes" id="UP000078348"/>
    </source>
</evidence>
<keyword evidence="3 11" id="KW-0645">Protease</keyword>
<dbReference type="FunFam" id="2.60.40.1730:FF:000002">
    <property type="entry name" value="Aminopeptidase"/>
    <property type="match status" value="1"/>
</dbReference>
<dbReference type="GO" id="GO:0005615">
    <property type="term" value="C:extracellular space"/>
    <property type="evidence" value="ECO:0007669"/>
    <property type="project" value="TreeGrafter"/>
</dbReference>
<feature type="site" description="Transition state stabilizer" evidence="10">
    <location>
        <position position="394"/>
    </location>
</feature>